<accession>A0ABP0HUA5</accession>
<dbReference type="PANTHER" id="PTHR37984">
    <property type="entry name" value="PROTEIN CBG26694"/>
    <property type="match status" value="1"/>
</dbReference>
<gene>
    <name evidence="3" type="ORF">SCF082_LOCUS3307</name>
</gene>
<dbReference type="InterPro" id="IPR050951">
    <property type="entry name" value="Retrovirus_Pol_polyprotein"/>
</dbReference>
<keyword evidence="4" id="KW-1185">Reference proteome</keyword>
<dbReference type="Proteomes" id="UP001642464">
    <property type="component" value="Unassembled WGS sequence"/>
</dbReference>
<evidence type="ECO:0000313" key="3">
    <source>
        <dbReference type="EMBL" id="CAK8992994.1"/>
    </source>
</evidence>
<evidence type="ECO:0000256" key="1">
    <source>
        <dbReference type="SAM" id="MobiDB-lite"/>
    </source>
</evidence>
<organism evidence="3 4">
    <name type="scientific">Durusdinium trenchii</name>
    <dbReference type="NCBI Taxonomy" id="1381693"/>
    <lineage>
        <taxon>Eukaryota</taxon>
        <taxon>Sar</taxon>
        <taxon>Alveolata</taxon>
        <taxon>Dinophyceae</taxon>
        <taxon>Suessiales</taxon>
        <taxon>Symbiodiniaceae</taxon>
        <taxon>Durusdinium</taxon>
    </lineage>
</organism>
<dbReference type="Gene3D" id="3.30.420.10">
    <property type="entry name" value="Ribonuclease H-like superfamily/Ribonuclease H"/>
    <property type="match status" value="1"/>
</dbReference>
<feature type="region of interest" description="Disordered" evidence="1">
    <location>
        <begin position="448"/>
        <end position="482"/>
    </location>
</feature>
<feature type="compositionally biased region" description="Low complexity" evidence="1">
    <location>
        <begin position="1138"/>
        <end position="1147"/>
    </location>
</feature>
<feature type="compositionally biased region" description="Pro residues" evidence="1">
    <location>
        <begin position="1089"/>
        <end position="1107"/>
    </location>
</feature>
<dbReference type="InterPro" id="IPR001584">
    <property type="entry name" value="Integrase_cat-core"/>
</dbReference>
<feature type="compositionally biased region" description="Acidic residues" evidence="1">
    <location>
        <begin position="1157"/>
        <end position="1167"/>
    </location>
</feature>
<dbReference type="InterPro" id="IPR036397">
    <property type="entry name" value="RNaseH_sf"/>
</dbReference>
<dbReference type="SUPFAM" id="SSF53098">
    <property type="entry name" value="Ribonuclease H-like"/>
    <property type="match status" value="1"/>
</dbReference>
<dbReference type="EMBL" id="CAXAMM010001676">
    <property type="protein sequence ID" value="CAK8992994.1"/>
    <property type="molecule type" value="Genomic_DNA"/>
</dbReference>
<feature type="non-terminal residue" evidence="3">
    <location>
        <position position="1167"/>
    </location>
</feature>
<reference evidence="3 4" key="1">
    <citation type="submission" date="2024-02" db="EMBL/GenBank/DDBJ databases">
        <authorList>
            <person name="Chen Y."/>
            <person name="Shah S."/>
            <person name="Dougan E. K."/>
            <person name="Thang M."/>
            <person name="Chan C."/>
        </authorList>
    </citation>
    <scope>NUCLEOTIDE SEQUENCE [LARGE SCALE GENOMIC DNA]</scope>
</reference>
<evidence type="ECO:0000313" key="4">
    <source>
        <dbReference type="Proteomes" id="UP001642464"/>
    </source>
</evidence>
<protein>
    <submittedName>
        <fullName evidence="3">Integrase catalytic domain-containing protein</fullName>
    </submittedName>
</protein>
<feature type="domain" description="Integrase catalytic" evidence="2">
    <location>
        <begin position="567"/>
        <end position="734"/>
    </location>
</feature>
<evidence type="ECO:0000259" key="2">
    <source>
        <dbReference type="PROSITE" id="PS50994"/>
    </source>
</evidence>
<feature type="compositionally biased region" description="Basic and acidic residues" evidence="1">
    <location>
        <begin position="458"/>
        <end position="469"/>
    </location>
</feature>
<name>A0ABP0HUA5_9DINO</name>
<dbReference type="PANTHER" id="PTHR37984:SF5">
    <property type="entry name" value="PROTEIN NYNRIN-LIKE"/>
    <property type="match status" value="1"/>
</dbReference>
<proteinExistence type="predicted"/>
<sequence>MTEMKAIPEYFYRYTGLPIISPANATEFMQNVKSSGSADTVISLFSGSGRLLLTLMNDPHHLLGLPPIDLRHGWNIGQRQHQQLIDQLYSRFKPAVTIAEPRCKHWSKSGNRRDPVLTQSLRDEELPTLRYLSKRIVAEVNQDHQCLLENPKGSAIWWDSPLASLEWHNHMKRYHTCQCHYMRGIPDGERHKKETSLLTNMKLKQSIAYCTCTRGHIQLQGTDTHNHVSRTAAAALFPHRFCQALSTDIVSNLEHQAHQHKKHHYAEEVSEPTSSSAAPAFAALPRSFEDIQASSLRLVGHYFILPPEKKDDLKRCLGGLLEIVSDNIKGRGALEQIFPFTTSQEMNYQEGIVYLIETLQVNFITRYVYQVRNLSKTIKFSAQDSVVSLARNVNFFGILIQLFDNCVTIFVQTFSTLERLDTYYSWEAAGLLLLGEITLAGRNALFRPRLSTPTPDTRWQEPDRDKRAGPEQLAPQPSEADEHIRANGDRIKSFKPSQDFKQLPQKLIHASKEARRRLLQRLHERLWHCGPQDMLRFLTALILPREVIMQGVSVCQDCKECRQYATKMARPLIKSDVALYFNEEVFLDLFFLWGEPFVLIIDAAIKWKTGALLPDRKPMALIEALRREWIRLFGPPSRIVSDQEGSMTSYEVQNFLEKLGITRCLVGTQGSHTKGLVERHIGLVKLSMLKMKAAQTREGVIMSHNDICQEVCMAQNLMLKYNGQTPQTALTGVQSKELWNLETDNIQATESALDLKPDVAELAIRTRMLAKQCILQSIVEERLALARKMKQQKHPPSLLVPGMLVDVYRSPAVKRELAGWHGPGELLSIQRHAGAAIVLLHGQPLMSPLNSIRRHVPLGFYVQEHLHSLKDNSPDEFYCNYEDVRDYQLQFYHDQSNRNYITGQHTHLSTIMDLVEGESHGRLFWIGWRMNDKGTMEALPDEETVSKHSILLHGNHLRLQDLIGTLHGVIFGHGLKRIPVPRGHRQGLLLRWKNNFRKHYTMEQRKLSQTTAFTSLQVSAWNTLYFYSYVQPETDPEPPLRVDTLDWDDISSIDPSARPPSAPDMSIFGPPGLDPIDENDEQSTELNQAPPPPGAPPGFPPGLPPALPSESTPQSMTGMDNSMNPSEEIIADPPPDDPGIAPSPAAPTAADLNDSNETLDPDATLDY</sequence>
<comment type="caution">
    <text evidence="3">The sequence shown here is derived from an EMBL/GenBank/DDBJ whole genome shotgun (WGS) entry which is preliminary data.</text>
</comment>
<feature type="compositionally biased region" description="Polar residues" evidence="1">
    <location>
        <begin position="1109"/>
        <end position="1124"/>
    </location>
</feature>
<dbReference type="PROSITE" id="PS50994">
    <property type="entry name" value="INTEGRASE"/>
    <property type="match status" value="1"/>
</dbReference>
<dbReference type="InterPro" id="IPR012337">
    <property type="entry name" value="RNaseH-like_sf"/>
</dbReference>
<feature type="region of interest" description="Disordered" evidence="1">
    <location>
        <begin position="1051"/>
        <end position="1167"/>
    </location>
</feature>